<evidence type="ECO:0000256" key="2">
    <source>
        <dbReference type="ARBA" id="ARBA00044129"/>
    </source>
</evidence>
<dbReference type="KEGG" id="mlr:MELLADRAFT_70685"/>
<organism evidence="5">
    <name type="scientific">Melampsora larici-populina (strain 98AG31 / pathotype 3-4-7)</name>
    <name type="common">Poplar leaf rust fungus</name>
    <dbReference type="NCBI Taxonomy" id="747676"/>
    <lineage>
        <taxon>Eukaryota</taxon>
        <taxon>Fungi</taxon>
        <taxon>Dikarya</taxon>
        <taxon>Basidiomycota</taxon>
        <taxon>Pucciniomycotina</taxon>
        <taxon>Pucciniomycetes</taxon>
        <taxon>Pucciniales</taxon>
        <taxon>Melampsoraceae</taxon>
        <taxon>Melampsora</taxon>
    </lineage>
</organism>
<dbReference type="eggNOG" id="KOG0453">
    <property type="taxonomic scope" value="Eukaryota"/>
</dbReference>
<proteinExistence type="inferred from homology"/>
<evidence type="ECO:0000313" key="4">
    <source>
        <dbReference type="EMBL" id="EGG12268.1"/>
    </source>
</evidence>
<gene>
    <name evidence="4" type="ORF">MELLADRAFT_70685</name>
</gene>
<reference evidence="5" key="1">
    <citation type="journal article" date="2011" name="Proc. Natl. Acad. Sci. U.S.A.">
        <title>Obligate biotrophy features unraveled by the genomic analysis of rust fungi.</title>
        <authorList>
            <person name="Duplessis S."/>
            <person name="Cuomo C.A."/>
            <person name="Lin Y.-C."/>
            <person name="Aerts A."/>
            <person name="Tisserant E."/>
            <person name="Veneault-Fourrey C."/>
            <person name="Joly D.L."/>
            <person name="Hacquard S."/>
            <person name="Amselem J."/>
            <person name="Cantarel B.L."/>
            <person name="Chiu R."/>
            <person name="Coutinho P.M."/>
            <person name="Feau N."/>
            <person name="Field M."/>
            <person name="Frey P."/>
            <person name="Gelhaye E."/>
            <person name="Goldberg J."/>
            <person name="Grabherr M.G."/>
            <person name="Kodira C.D."/>
            <person name="Kohler A."/>
            <person name="Kuees U."/>
            <person name="Lindquist E.A."/>
            <person name="Lucas S.M."/>
            <person name="Mago R."/>
            <person name="Mauceli E."/>
            <person name="Morin E."/>
            <person name="Murat C."/>
            <person name="Pangilinan J.L."/>
            <person name="Park R."/>
            <person name="Pearson M."/>
            <person name="Quesneville H."/>
            <person name="Rouhier N."/>
            <person name="Sakthikumar S."/>
            <person name="Salamov A.A."/>
            <person name="Schmutz J."/>
            <person name="Selles B."/>
            <person name="Shapiro H."/>
            <person name="Tanguay P."/>
            <person name="Tuskan G.A."/>
            <person name="Henrissat B."/>
            <person name="Van de Peer Y."/>
            <person name="Rouze P."/>
            <person name="Ellis J.G."/>
            <person name="Dodds P.N."/>
            <person name="Schein J.E."/>
            <person name="Zhong S."/>
            <person name="Hamelin R.C."/>
            <person name="Grigoriev I.V."/>
            <person name="Szabo L.J."/>
            <person name="Martin F."/>
        </authorList>
    </citation>
    <scope>NUCLEOTIDE SEQUENCE [LARGE SCALE GENOMIC DNA]</scope>
    <source>
        <strain evidence="5">98AG31 / pathotype 3-4-7</strain>
    </source>
</reference>
<dbReference type="GO" id="GO:0003735">
    <property type="term" value="F:structural constituent of ribosome"/>
    <property type="evidence" value="ECO:0007669"/>
    <property type="project" value="TreeGrafter"/>
</dbReference>
<dbReference type="HOGENOM" id="CLU_111202_0_0_1"/>
<sequence length="190" mass="21324">MKGILNICSFTNPFKLIPTQPFRSHSTLSTNPTPTTNTLPQRPTLRSSLKPLTPSSSIPTSKALSLIKSEPSSYIKASILGKLYRLSQQDVLTVPYIKDLRVGDVIRLTKLVEIGSRSFTFRSTDASSTQVTLDRFCQVNALVVEHSRGIMLKTVKKKRRKGYLKTIKNKPYFTKLRISGIEFKCDENSS</sequence>
<dbReference type="InParanoid" id="F4R5G0"/>
<dbReference type="OrthoDB" id="5994at2759"/>
<evidence type="ECO:0000313" key="5">
    <source>
        <dbReference type="Proteomes" id="UP000001072"/>
    </source>
</evidence>
<dbReference type="AlphaFoldDB" id="F4R5G0"/>
<comment type="similarity">
    <text evidence="1">Belongs to the bacterial ribosomal protein bL21 family.</text>
</comment>
<dbReference type="VEuPathDB" id="FungiDB:MELLADRAFT_70685"/>
<dbReference type="RefSeq" id="XP_007404643.1">
    <property type="nucleotide sequence ID" value="XM_007404581.1"/>
</dbReference>
<keyword evidence="5" id="KW-1185">Reference proteome</keyword>
<dbReference type="Pfam" id="PF00829">
    <property type="entry name" value="Ribosomal_L21p"/>
    <property type="match status" value="1"/>
</dbReference>
<dbReference type="GO" id="GO:0005762">
    <property type="term" value="C:mitochondrial large ribosomal subunit"/>
    <property type="evidence" value="ECO:0007669"/>
    <property type="project" value="TreeGrafter"/>
</dbReference>
<feature type="region of interest" description="Disordered" evidence="3">
    <location>
        <begin position="23"/>
        <end position="59"/>
    </location>
</feature>
<evidence type="ECO:0000256" key="3">
    <source>
        <dbReference type="SAM" id="MobiDB-lite"/>
    </source>
</evidence>
<dbReference type="InterPro" id="IPR028909">
    <property type="entry name" value="bL21-like"/>
</dbReference>
<dbReference type="PANTHER" id="PTHR21349">
    <property type="entry name" value="50S RIBOSOMAL PROTEIN L21"/>
    <property type="match status" value="1"/>
</dbReference>
<feature type="compositionally biased region" description="Low complexity" evidence="3">
    <location>
        <begin position="26"/>
        <end position="46"/>
    </location>
</feature>
<dbReference type="Proteomes" id="UP000001072">
    <property type="component" value="Unassembled WGS sequence"/>
</dbReference>
<dbReference type="InterPro" id="IPR036164">
    <property type="entry name" value="bL21-like_sf"/>
</dbReference>
<dbReference type="SUPFAM" id="SSF141091">
    <property type="entry name" value="L21p-like"/>
    <property type="match status" value="1"/>
</dbReference>
<evidence type="ECO:0000256" key="1">
    <source>
        <dbReference type="ARBA" id="ARBA00008563"/>
    </source>
</evidence>
<protein>
    <recommendedName>
        <fullName evidence="2">Large ribosomal subunit protein bL21m</fullName>
    </recommendedName>
</protein>
<dbReference type="STRING" id="747676.F4R5G0"/>
<dbReference type="EMBL" id="GL883091">
    <property type="protein sequence ID" value="EGG12268.1"/>
    <property type="molecule type" value="Genomic_DNA"/>
</dbReference>
<accession>F4R5G0</accession>
<name>F4R5G0_MELLP</name>
<dbReference type="PANTHER" id="PTHR21349:SF0">
    <property type="entry name" value="LARGE RIBOSOMAL SUBUNIT PROTEIN BL21M"/>
    <property type="match status" value="1"/>
</dbReference>
<dbReference type="GeneID" id="18931604"/>